<dbReference type="AlphaFoldDB" id="A0A6C2CCC2"/>
<dbReference type="GO" id="GO:0005524">
    <property type="term" value="F:ATP binding"/>
    <property type="evidence" value="ECO:0007669"/>
    <property type="project" value="UniProtKB-KW"/>
</dbReference>
<dbReference type="RefSeq" id="WP_148581717.1">
    <property type="nucleotide sequence ID" value="NZ_SDKK01000048.1"/>
</dbReference>
<dbReference type="Gene3D" id="3.40.50.300">
    <property type="entry name" value="P-loop containing nucleotide triphosphate hydrolases"/>
    <property type="match status" value="1"/>
</dbReference>
<dbReference type="SUPFAM" id="SSF52540">
    <property type="entry name" value="P-loop containing nucleoside triphosphate hydrolases"/>
    <property type="match status" value="1"/>
</dbReference>
<name>A0A6C2CCC2_9RHOO</name>
<evidence type="ECO:0000313" key="1">
    <source>
        <dbReference type="EMBL" id="TYC50785.1"/>
    </source>
</evidence>
<proteinExistence type="predicted"/>
<dbReference type="InterPro" id="IPR027417">
    <property type="entry name" value="P-loop_NTPase"/>
</dbReference>
<gene>
    <name evidence="1" type="ORF">ETQ85_24965</name>
</gene>
<dbReference type="Proteomes" id="UP000389128">
    <property type="component" value="Unassembled WGS sequence"/>
</dbReference>
<comment type="caution">
    <text evidence="1">The sequence shown here is derived from an EMBL/GenBank/DDBJ whole genome shotgun (WGS) entry which is preliminary data.</text>
</comment>
<accession>A0A6C2CCC2</accession>
<reference evidence="1 2" key="1">
    <citation type="submission" date="2019-01" db="EMBL/GenBank/DDBJ databases">
        <title>Zoogloea oleivorans genome sequencing and assembly.</title>
        <authorList>
            <person name="Tancsics A."/>
            <person name="Farkas M."/>
            <person name="Kriszt B."/>
            <person name="Maroti G."/>
            <person name="Horvath B."/>
        </authorList>
    </citation>
    <scope>NUCLEOTIDE SEQUENCE [LARGE SCALE GENOMIC DNA]</scope>
    <source>
        <strain evidence="1 2">Buc</strain>
    </source>
</reference>
<evidence type="ECO:0000313" key="2">
    <source>
        <dbReference type="Proteomes" id="UP000389128"/>
    </source>
</evidence>
<sequence>MTAVSVFHRPELARRLTDRILDNSPTSASRSGIFLVAPRRTGLSTFIRADLLPALERREVVVISIPLSADPRIDPGEMIAKGVRSALGKRETAVKRTTTSLGIADDSVGSINFSLERIGIGKDVTLTQTLAALSEEVKCLVVIVIDDVQQVLSSQAGMDSLFALKAARDELNSSAHSGLRLVFSGTHGGKLAMLRGSVDQAFYGAPLVALPHLNRDYVERFCANISLPGALEPDAVWGLFEKAGWQPERLDVAADQLRLNIEGTPAYLQSRFAAAVEEQIMMATTEILHTLQTLTELQTAVLRVFAESGTDYHPFEATTFTRYHAALAEVSSSANAEIDIPSTLAALRGLEEGSLIWTTSRGVYEWEDPTVAEVLLECPS</sequence>
<dbReference type="EMBL" id="SDKK01000048">
    <property type="protein sequence ID" value="TYC50785.1"/>
    <property type="molecule type" value="Genomic_DNA"/>
</dbReference>
<dbReference type="OrthoDB" id="8576717at2"/>
<protein>
    <submittedName>
        <fullName evidence="1">ATP-binding protein</fullName>
    </submittedName>
</protein>
<keyword evidence="1" id="KW-0067">ATP-binding</keyword>
<keyword evidence="2" id="KW-1185">Reference proteome</keyword>
<organism evidence="1 2">
    <name type="scientific">Zoogloea oleivorans</name>
    <dbReference type="NCBI Taxonomy" id="1552750"/>
    <lineage>
        <taxon>Bacteria</taxon>
        <taxon>Pseudomonadati</taxon>
        <taxon>Pseudomonadota</taxon>
        <taxon>Betaproteobacteria</taxon>
        <taxon>Rhodocyclales</taxon>
        <taxon>Zoogloeaceae</taxon>
        <taxon>Zoogloea</taxon>
    </lineage>
</organism>
<keyword evidence="1" id="KW-0547">Nucleotide-binding</keyword>